<reference evidence="4 5" key="1">
    <citation type="submission" date="2024-04" db="EMBL/GenBank/DDBJ databases">
        <title>Phyllosticta paracitricarpa is synonymous to the EU quarantine fungus P. citricarpa based on phylogenomic analyses.</title>
        <authorList>
            <consortium name="Lawrence Berkeley National Laboratory"/>
            <person name="Van Ingen-Buijs V.A."/>
            <person name="Van Westerhoven A.C."/>
            <person name="Haridas S."/>
            <person name="Skiadas P."/>
            <person name="Martin F."/>
            <person name="Groenewald J.Z."/>
            <person name="Crous P.W."/>
            <person name="Seidl M.F."/>
        </authorList>
    </citation>
    <scope>NUCLEOTIDE SEQUENCE [LARGE SCALE GENOMIC DNA]</scope>
    <source>
        <strain evidence="4 5">CBS 123374</strain>
    </source>
</reference>
<dbReference type="SUPFAM" id="SSF57667">
    <property type="entry name" value="beta-beta-alpha zinc fingers"/>
    <property type="match status" value="1"/>
</dbReference>
<dbReference type="EMBL" id="JBBWRZ010000005">
    <property type="protein sequence ID" value="KAK8235489.1"/>
    <property type="molecule type" value="Genomic_DNA"/>
</dbReference>
<dbReference type="Proteomes" id="UP001492380">
    <property type="component" value="Unassembled WGS sequence"/>
</dbReference>
<dbReference type="InterPro" id="IPR013087">
    <property type="entry name" value="Znf_C2H2_type"/>
</dbReference>
<dbReference type="InterPro" id="IPR036236">
    <property type="entry name" value="Znf_C2H2_sf"/>
</dbReference>
<keyword evidence="1" id="KW-0479">Metal-binding</keyword>
<feature type="compositionally biased region" description="Low complexity" evidence="2">
    <location>
        <begin position="12"/>
        <end position="26"/>
    </location>
</feature>
<organism evidence="4 5">
    <name type="scientific">Phyllosticta capitalensis</name>
    <dbReference type="NCBI Taxonomy" id="121624"/>
    <lineage>
        <taxon>Eukaryota</taxon>
        <taxon>Fungi</taxon>
        <taxon>Dikarya</taxon>
        <taxon>Ascomycota</taxon>
        <taxon>Pezizomycotina</taxon>
        <taxon>Dothideomycetes</taxon>
        <taxon>Dothideomycetes incertae sedis</taxon>
        <taxon>Botryosphaeriales</taxon>
        <taxon>Phyllostictaceae</taxon>
        <taxon>Phyllosticta</taxon>
    </lineage>
</organism>
<dbReference type="Gene3D" id="3.30.160.60">
    <property type="entry name" value="Classic Zinc Finger"/>
    <property type="match status" value="1"/>
</dbReference>
<sequence length="165" mass="17855">MKSENDSIPCKSGSSSSIADRSFRSSPAASLTSRPAPYGQTPSIPPVVHTSTARQHMHRPHHSPNQQTPALPVAANSIPRQTPQPSFTPMNQLGNRHASIQTSSFPGNTHSPALPSSAAHTNQRTRPAKPFSCEFCGNSYTIMTSVRRHQKDKHADLLANRQSQG</sequence>
<feature type="compositionally biased region" description="Polar residues" evidence="2">
    <location>
        <begin position="78"/>
        <end position="111"/>
    </location>
</feature>
<keyword evidence="5" id="KW-1185">Reference proteome</keyword>
<keyword evidence="1" id="KW-0863">Zinc-finger</keyword>
<dbReference type="PROSITE" id="PS50157">
    <property type="entry name" value="ZINC_FINGER_C2H2_2"/>
    <property type="match status" value="1"/>
</dbReference>
<proteinExistence type="predicted"/>
<gene>
    <name evidence="4" type="ORF">HDK90DRAFT_247545</name>
</gene>
<evidence type="ECO:0000256" key="2">
    <source>
        <dbReference type="SAM" id="MobiDB-lite"/>
    </source>
</evidence>
<dbReference type="PROSITE" id="PS00028">
    <property type="entry name" value="ZINC_FINGER_C2H2_1"/>
    <property type="match status" value="1"/>
</dbReference>
<protein>
    <recommendedName>
        <fullName evidence="3">C2H2-type domain-containing protein</fullName>
    </recommendedName>
</protein>
<keyword evidence="1" id="KW-0862">Zinc</keyword>
<accession>A0ABR1YPW0</accession>
<feature type="domain" description="C2H2-type" evidence="3">
    <location>
        <begin position="131"/>
        <end position="155"/>
    </location>
</feature>
<name>A0ABR1YPW0_9PEZI</name>
<evidence type="ECO:0000256" key="1">
    <source>
        <dbReference type="PROSITE-ProRule" id="PRU00042"/>
    </source>
</evidence>
<evidence type="ECO:0000259" key="3">
    <source>
        <dbReference type="PROSITE" id="PS50157"/>
    </source>
</evidence>
<evidence type="ECO:0000313" key="5">
    <source>
        <dbReference type="Proteomes" id="UP001492380"/>
    </source>
</evidence>
<feature type="region of interest" description="Disordered" evidence="2">
    <location>
        <begin position="1"/>
        <end position="132"/>
    </location>
</feature>
<evidence type="ECO:0000313" key="4">
    <source>
        <dbReference type="EMBL" id="KAK8235489.1"/>
    </source>
</evidence>
<comment type="caution">
    <text evidence="4">The sequence shown here is derived from an EMBL/GenBank/DDBJ whole genome shotgun (WGS) entry which is preliminary data.</text>
</comment>